<evidence type="ECO:0000313" key="8">
    <source>
        <dbReference type="EMBL" id="KVI03779.1"/>
    </source>
</evidence>
<dbReference type="Proteomes" id="UP000243975">
    <property type="component" value="Unassembled WGS sequence"/>
</dbReference>
<dbReference type="PANTHER" id="PTHR23315">
    <property type="entry name" value="U BOX DOMAIN-CONTAINING"/>
    <property type="match status" value="1"/>
</dbReference>
<dbReference type="UniPathway" id="UPA00143"/>
<gene>
    <name evidence="8" type="ORF">Ccrd_017915</name>
</gene>
<dbReference type="Pfam" id="PF04564">
    <property type="entry name" value="U-box"/>
    <property type="match status" value="2"/>
</dbReference>
<dbReference type="SUPFAM" id="SSF48371">
    <property type="entry name" value="ARM repeat"/>
    <property type="match status" value="2"/>
</dbReference>
<evidence type="ECO:0000256" key="5">
    <source>
        <dbReference type="ARBA" id="ARBA00022737"/>
    </source>
</evidence>
<comment type="caution">
    <text evidence="8">The sequence shown here is derived from an EMBL/GenBank/DDBJ whole genome shotgun (WGS) entry which is preliminary data.</text>
</comment>
<dbReference type="OMA" id="NCIVENA"/>
<dbReference type="AlphaFoldDB" id="A0A103Y776"/>
<protein>
    <recommendedName>
        <fullName evidence="3">RING-type E3 ubiquitin transferase</fullName>
        <ecNumber evidence="3">2.3.2.27</ecNumber>
    </recommendedName>
</protein>
<feature type="domain" description="U-box" evidence="7">
    <location>
        <begin position="784"/>
        <end position="858"/>
    </location>
</feature>
<keyword evidence="4" id="KW-0808">Transferase</keyword>
<evidence type="ECO:0000256" key="3">
    <source>
        <dbReference type="ARBA" id="ARBA00012483"/>
    </source>
</evidence>
<dbReference type="PROSITE" id="PS51698">
    <property type="entry name" value="U_BOX"/>
    <property type="match status" value="2"/>
</dbReference>
<evidence type="ECO:0000256" key="2">
    <source>
        <dbReference type="ARBA" id="ARBA00004906"/>
    </source>
</evidence>
<evidence type="ECO:0000256" key="1">
    <source>
        <dbReference type="ARBA" id="ARBA00000900"/>
    </source>
</evidence>
<comment type="pathway">
    <text evidence="2">Protein modification; protein ubiquitination.</text>
</comment>
<dbReference type="EC" id="2.3.2.27" evidence="3"/>
<dbReference type="SMART" id="SM00185">
    <property type="entry name" value="ARM"/>
    <property type="match status" value="7"/>
</dbReference>
<evidence type="ECO:0000256" key="6">
    <source>
        <dbReference type="ARBA" id="ARBA00022786"/>
    </source>
</evidence>
<keyword evidence="6" id="KW-0833">Ubl conjugation pathway</keyword>
<keyword evidence="9" id="KW-1185">Reference proteome</keyword>
<name>A0A103Y776_CYNCS</name>
<dbReference type="SMART" id="SM00504">
    <property type="entry name" value="Ubox"/>
    <property type="match status" value="2"/>
</dbReference>
<evidence type="ECO:0000313" key="9">
    <source>
        <dbReference type="Proteomes" id="UP000243975"/>
    </source>
</evidence>
<dbReference type="PANTHER" id="PTHR23315:SF354">
    <property type="entry name" value="ARMADILLO-LIKE HELICAL PROTEIN"/>
    <property type="match status" value="1"/>
</dbReference>
<dbReference type="InterPro" id="IPR003613">
    <property type="entry name" value="Ubox_domain"/>
</dbReference>
<dbReference type="GO" id="GO:0016567">
    <property type="term" value="P:protein ubiquitination"/>
    <property type="evidence" value="ECO:0007669"/>
    <property type="project" value="UniProtKB-UniPathway"/>
</dbReference>
<comment type="catalytic activity">
    <reaction evidence="1">
        <text>S-ubiquitinyl-[E2 ubiquitin-conjugating enzyme]-L-cysteine + [acceptor protein]-L-lysine = [E2 ubiquitin-conjugating enzyme]-L-cysteine + N(6)-ubiquitinyl-[acceptor protein]-L-lysine.</text>
        <dbReference type="EC" id="2.3.2.27"/>
    </reaction>
</comment>
<dbReference type="CDD" id="cd16664">
    <property type="entry name" value="RING-Ubox_PUB"/>
    <property type="match status" value="2"/>
</dbReference>
<feature type="domain" description="U-box" evidence="7">
    <location>
        <begin position="56"/>
        <end position="130"/>
    </location>
</feature>
<keyword evidence="5" id="KW-0677">Repeat</keyword>
<dbReference type="InterPro" id="IPR016024">
    <property type="entry name" value="ARM-type_fold"/>
</dbReference>
<organism evidence="8 9">
    <name type="scientific">Cynara cardunculus var. scolymus</name>
    <name type="common">Globe artichoke</name>
    <name type="synonym">Cynara scolymus</name>
    <dbReference type="NCBI Taxonomy" id="59895"/>
    <lineage>
        <taxon>Eukaryota</taxon>
        <taxon>Viridiplantae</taxon>
        <taxon>Streptophyta</taxon>
        <taxon>Embryophyta</taxon>
        <taxon>Tracheophyta</taxon>
        <taxon>Spermatophyta</taxon>
        <taxon>Magnoliopsida</taxon>
        <taxon>eudicotyledons</taxon>
        <taxon>Gunneridae</taxon>
        <taxon>Pentapetalae</taxon>
        <taxon>asterids</taxon>
        <taxon>campanulids</taxon>
        <taxon>Asterales</taxon>
        <taxon>Asteraceae</taxon>
        <taxon>Carduoideae</taxon>
        <taxon>Cardueae</taxon>
        <taxon>Carduinae</taxon>
        <taxon>Cynara</taxon>
    </lineage>
</organism>
<accession>A0A103Y776</accession>
<dbReference type="Gene3D" id="3.30.40.10">
    <property type="entry name" value="Zinc/RING finger domain, C3HC4 (zinc finger)"/>
    <property type="match status" value="2"/>
</dbReference>
<proteinExistence type="predicted"/>
<dbReference type="InterPro" id="IPR013083">
    <property type="entry name" value="Znf_RING/FYVE/PHD"/>
</dbReference>
<dbReference type="InterPro" id="IPR011989">
    <property type="entry name" value="ARM-like"/>
</dbReference>
<dbReference type="Gene3D" id="1.25.10.10">
    <property type="entry name" value="Leucine-rich Repeat Variant"/>
    <property type="match status" value="2"/>
</dbReference>
<dbReference type="InterPro" id="IPR045210">
    <property type="entry name" value="RING-Ubox_PUB"/>
</dbReference>
<sequence length="1153" mass="130131">MEKDPTDVLKKELKILVQAIIESDAENGFAENIDRAIQILQTLKKGGNQQSSSSTVCPQEFNCPLSKYIMTDPVIVSTGTTYDRSSIQKWLKEGNRTCPVTQQLLSNTDLTPNHLVREMISQWCKNRGVGYPSPERSWKEDWLTEADYDLLLSLLKKLSSSTLAEQKEAARALRSLTKRLPSFREYFSESIESIPQLLTPLTEPKIDPDLHQDLITTLMNLSTHETNKQIVAETPMVIPILLDALRSGRMETKSNAAATLFTLSALNSNKSLIGKAGALKPLIDILDEGHSLAMKDVASAIFNLCIDDENKGRAVENGAVRVVLKKIEERVHVDELLVILALLTSHYKAVMEMVDLGAVSCLFTLIKETNCERNKENCIAVVHRICLRDGSKWKEMREEESRYGTISKIAETGSSRPKRKANGILDRIRIRRSRTTFPWSRSVGSKDLNPNQNVVGLSFRPRTPGFRNLRYCSVMTFFFPHLFPLASVPQIDPMNHRDTILLVPFTIRLLDQPKQARYRPEIRHLHHCLIVAHSLKYARKDGSRFVNERKARAASFCSAKVDDDSFLRSDRRRSISFLKMNSGGNSSTRNQILDFWPAKIPKPNQYTEVGVMTQAEGTLYICLLSLTRTPTHHHHSFFFKTHTSIRFACEDSLKFQHRESDKYSRKNTITLCSTFLGNHTCDKTIVTLLGRSSSKENQNLQRFMRVSLMAETGISNKDLIGDLKSELQRLVESIIEESPSEDETGFALNVDRAIQTLQTLKDVKKRENQRSSSILEPHNRIVGFYPQEFNCPLTKNIMRDPVIVSTGVTYDRCSIQKWLKEGNRACPITQQLLPSPNLIPNHLVQIMISKWCKNRGIRYPSPDHPPLLLALLKTITSATSDAQKEAAWALRSLTKRLPSFRAHFSEYTEFIPQLLSPLTQSEIDPNLHQYLITTLMNLSIHETNKKTVAETPLVIPILLNALRSGTIKTKRNAAATLCTLSALDTNKSLIGKAGALKPLIDLLEEGQSLAMKDVASAIFSLCINDENKGRAVENGAVRVVLKKIEERVHVDELLVILAMLSDHQKAVVEMAELGAVSSLFLLIKETKCEQNKENCIAVVHRICLKDENTWKEMREEEGRYGTISKIVENGSSRAKRKAKGVLDRINMRRAHTA</sequence>
<dbReference type="Gramene" id="KVI03779">
    <property type="protein sequence ID" value="KVI03779"/>
    <property type="gene ID" value="Ccrd_017915"/>
</dbReference>
<dbReference type="SUPFAM" id="SSF57850">
    <property type="entry name" value="RING/U-box"/>
    <property type="match status" value="2"/>
</dbReference>
<dbReference type="InterPro" id="IPR000225">
    <property type="entry name" value="Armadillo"/>
</dbReference>
<evidence type="ECO:0000256" key="4">
    <source>
        <dbReference type="ARBA" id="ARBA00022679"/>
    </source>
</evidence>
<dbReference type="GO" id="GO:0061630">
    <property type="term" value="F:ubiquitin protein ligase activity"/>
    <property type="evidence" value="ECO:0007669"/>
    <property type="project" value="UniProtKB-EC"/>
</dbReference>
<reference evidence="8 9" key="1">
    <citation type="journal article" date="2016" name="Sci. Rep.">
        <title>The genome sequence of the outbreeding globe artichoke constructed de novo incorporating a phase-aware low-pass sequencing strategy of F1 progeny.</title>
        <authorList>
            <person name="Scaglione D."/>
            <person name="Reyes-Chin-Wo S."/>
            <person name="Acquadro A."/>
            <person name="Froenicke L."/>
            <person name="Portis E."/>
            <person name="Beitel C."/>
            <person name="Tirone M."/>
            <person name="Mauro R."/>
            <person name="Lo Monaco A."/>
            <person name="Mauromicale G."/>
            <person name="Faccioli P."/>
            <person name="Cattivelli L."/>
            <person name="Rieseberg L."/>
            <person name="Michelmore R."/>
            <person name="Lanteri S."/>
        </authorList>
    </citation>
    <scope>NUCLEOTIDE SEQUENCE [LARGE SCALE GENOMIC DNA]</scope>
    <source>
        <strain evidence="8">2C</strain>
    </source>
</reference>
<dbReference type="FunFam" id="3.30.40.10:FF:000442">
    <property type="entry name" value="RING-type E3 ubiquitin transferase"/>
    <property type="match status" value="2"/>
</dbReference>
<dbReference type="EMBL" id="LEKV01002331">
    <property type="protein sequence ID" value="KVI03779.1"/>
    <property type="molecule type" value="Genomic_DNA"/>
</dbReference>
<evidence type="ECO:0000259" key="7">
    <source>
        <dbReference type="PROSITE" id="PS51698"/>
    </source>
</evidence>